<accession>A0A182QAG3</accession>
<proteinExistence type="predicted"/>
<keyword evidence="3" id="KW-1185">Reference proteome</keyword>
<evidence type="ECO:0000313" key="2">
    <source>
        <dbReference type="EnsemblMetazoa" id="AFAF006282-PA"/>
    </source>
</evidence>
<feature type="region of interest" description="Disordered" evidence="1">
    <location>
        <begin position="75"/>
        <end position="98"/>
    </location>
</feature>
<feature type="compositionally biased region" description="Low complexity" evidence="1">
    <location>
        <begin position="125"/>
        <end position="135"/>
    </location>
</feature>
<sequence length="202" mass="22282">MRGNPRPRPRNTFPFAGGLFGRSASIRSVQPVVGHSSNAFAYSSLLKFELTAFGSRIFEWPGESMFVRIQQMSSHRRKPHLRRQLRPMSSPSELPHHRNTKLRWAATSPISSASISSHDQKLRGAPAATAAPPRAYSSSGGSIKITSNLVPSVFRSNVLRSARRYMGGVAVSAISSSFRRISSRSFGYSSNRSAKPTSRMKF</sequence>
<dbReference type="EMBL" id="AXCN02000765">
    <property type="status" value="NOT_ANNOTATED_CDS"/>
    <property type="molecule type" value="Genomic_DNA"/>
</dbReference>
<dbReference type="Proteomes" id="UP000075886">
    <property type="component" value="Unassembled WGS sequence"/>
</dbReference>
<name>A0A182QAG3_9DIPT</name>
<feature type="region of interest" description="Disordered" evidence="1">
    <location>
        <begin position="115"/>
        <end position="139"/>
    </location>
</feature>
<protein>
    <submittedName>
        <fullName evidence="2">Uncharacterized protein</fullName>
    </submittedName>
</protein>
<feature type="compositionally biased region" description="Basic residues" evidence="1">
    <location>
        <begin position="75"/>
        <end position="85"/>
    </location>
</feature>
<dbReference type="EnsemblMetazoa" id="AFAF006282-RA">
    <property type="protein sequence ID" value="AFAF006282-PA"/>
    <property type="gene ID" value="AFAF006282"/>
</dbReference>
<organism evidence="2 3">
    <name type="scientific">Anopheles farauti</name>
    <dbReference type="NCBI Taxonomy" id="69004"/>
    <lineage>
        <taxon>Eukaryota</taxon>
        <taxon>Metazoa</taxon>
        <taxon>Ecdysozoa</taxon>
        <taxon>Arthropoda</taxon>
        <taxon>Hexapoda</taxon>
        <taxon>Insecta</taxon>
        <taxon>Pterygota</taxon>
        <taxon>Neoptera</taxon>
        <taxon>Endopterygota</taxon>
        <taxon>Diptera</taxon>
        <taxon>Nematocera</taxon>
        <taxon>Culicoidea</taxon>
        <taxon>Culicidae</taxon>
        <taxon>Anophelinae</taxon>
        <taxon>Anopheles</taxon>
    </lineage>
</organism>
<evidence type="ECO:0000256" key="1">
    <source>
        <dbReference type="SAM" id="MobiDB-lite"/>
    </source>
</evidence>
<reference evidence="2" key="2">
    <citation type="submission" date="2020-05" db="UniProtKB">
        <authorList>
            <consortium name="EnsemblMetazoa"/>
        </authorList>
    </citation>
    <scope>IDENTIFICATION</scope>
    <source>
        <strain evidence="2">FAR1</strain>
    </source>
</reference>
<evidence type="ECO:0000313" key="3">
    <source>
        <dbReference type="Proteomes" id="UP000075886"/>
    </source>
</evidence>
<dbReference type="AlphaFoldDB" id="A0A182QAG3"/>
<reference evidence="3" key="1">
    <citation type="submission" date="2014-01" db="EMBL/GenBank/DDBJ databases">
        <title>The Genome Sequence of Anopheles farauti FAR1 (V2).</title>
        <authorList>
            <consortium name="The Broad Institute Genomics Platform"/>
            <person name="Neafsey D.E."/>
            <person name="Besansky N."/>
            <person name="Howell P."/>
            <person name="Walton C."/>
            <person name="Young S.K."/>
            <person name="Zeng Q."/>
            <person name="Gargeya S."/>
            <person name="Fitzgerald M."/>
            <person name="Haas B."/>
            <person name="Abouelleil A."/>
            <person name="Allen A.W."/>
            <person name="Alvarado L."/>
            <person name="Arachchi H.M."/>
            <person name="Berlin A.M."/>
            <person name="Chapman S.B."/>
            <person name="Gainer-Dewar J."/>
            <person name="Goldberg J."/>
            <person name="Griggs A."/>
            <person name="Gujja S."/>
            <person name="Hansen M."/>
            <person name="Howarth C."/>
            <person name="Imamovic A."/>
            <person name="Ireland A."/>
            <person name="Larimer J."/>
            <person name="McCowan C."/>
            <person name="Murphy C."/>
            <person name="Pearson M."/>
            <person name="Poon T.W."/>
            <person name="Priest M."/>
            <person name="Roberts A."/>
            <person name="Saif S."/>
            <person name="Shea T."/>
            <person name="Sisk P."/>
            <person name="Sykes S."/>
            <person name="Wortman J."/>
            <person name="Nusbaum C."/>
            <person name="Birren B."/>
        </authorList>
    </citation>
    <scope>NUCLEOTIDE SEQUENCE [LARGE SCALE GENOMIC DNA]</scope>
    <source>
        <strain evidence="3">FAR1</strain>
    </source>
</reference>
<dbReference type="VEuPathDB" id="VectorBase:AFAF006282"/>